<dbReference type="FunFam" id="3.40.140.10:FF:000028">
    <property type="entry name" value="Cytidine and dCMP deaminase domain containing 1"/>
    <property type="match status" value="1"/>
</dbReference>
<comment type="caution">
    <text evidence="16">The sequence shown here is derived from an EMBL/GenBank/DDBJ whole genome shotgun (WGS) entry which is preliminary data.</text>
</comment>
<comment type="function">
    <text evidence="12">Catalyzes the deamination of cytidine and deoxycytidine into uridine and deoxyuridine, respectively. May play an important role in testicular development and spermatogenesis.</text>
</comment>
<dbReference type="GO" id="GO:0005737">
    <property type="term" value="C:cytoplasm"/>
    <property type="evidence" value="ECO:0007669"/>
    <property type="project" value="TreeGrafter"/>
</dbReference>
<evidence type="ECO:0000256" key="10">
    <source>
        <dbReference type="ARBA" id="ARBA00049252"/>
    </source>
</evidence>
<dbReference type="GO" id="GO:0008270">
    <property type="term" value="F:zinc ion binding"/>
    <property type="evidence" value="ECO:0007669"/>
    <property type="project" value="InterPro"/>
</dbReference>
<keyword evidence="7" id="KW-0862">Zinc</keyword>
<gene>
    <name evidence="16" type="ORF">U0070_010833</name>
</gene>
<dbReference type="EC" id="3.5.4.5" evidence="3"/>
<feature type="signal peptide" evidence="14">
    <location>
        <begin position="1"/>
        <end position="48"/>
    </location>
</feature>
<comment type="catalytic activity">
    <reaction evidence="11">
        <text>cytidine + H2O + H(+) = uridine + NH4(+)</text>
        <dbReference type="Rhea" id="RHEA:16069"/>
        <dbReference type="ChEBI" id="CHEBI:15377"/>
        <dbReference type="ChEBI" id="CHEBI:15378"/>
        <dbReference type="ChEBI" id="CHEBI:16704"/>
        <dbReference type="ChEBI" id="CHEBI:17562"/>
        <dbReference type="ChEBI" id="CHEBI:28938"/>
        <dbReference type="EC" id="3.5.4.5"/>
    </reaction>
</comment>
<evidence type="ECO:0000256" key="6">
    <source>
        <dbReference type="ARBA" id="ARBA00022801"/>
    </source>
</evidence>
<dbReference type="InterPro" id="IPR016192">
    <property type="entry name" value="APOBEC/CMP_deaminase_Zn-bd"/>
</dbReference>
<dbReference type="PANTHER" id="PTHR11086:SF14">
    <property type="entry name" value="CYTIDINE AND DCMP DEAMINASE DOMAIN-CONTAINING PROTEIN 1"/>
    <property type="match status" value="1"/>
</dbReference>
<evidence type="ECO:0000313" key="16">
    <source>
        <dbReference type="EMBL" id="KAK7808789.1"/>
    </source>
</evidence>
<evidence type="ECO:0000256" key="9">
    <source>
        <dbReference type="ARBA" id="ARBA00041919"/>
    </source>
</evidence>
<comment type="similarity">
    <text evidence="2">Belongs to the cytidine and deoxycytidylate deaminase family.</text>
</comment>
<evidence type="ECO:0000256" key="7">
    <source>
        <dbReference type="ARBA" id="ARBA00022833"/>
    </source>
</evidence>
<dbReference type="AlphaFoldDB" id="A0AAW0I358"/>
<evidence type="ECO:0000256" key="12">
    <source>
        <dbReference type="ARBA" id="ARBA00056832"/>
    </source>
</evidence>
<proteinExistence type="inferred from homology"/>
<comment type="cofactor">
    <cofactor evidence="1">
        <name>Zn(2+)</name>
        <dbReference type="ChEBI" id="CHEBI:29105"/>
    </cofactor>
</comment>
<dbReference type="InterPro" id="IPR016193">
    <property type="entry name" value="Cytidine_deaminase-like"/>
</dbReference>
<dbReference type="PROSITE" id="PS00903">
    <property type="entry name" value="CYT_DCMP_DEAMINASES_1"/>
    <property type="match status" value="1"/>
</dbReference>
<organism evidence="16 17">
    <name type="scientific">Myodes glareolus</name>
    <name type="common">Bank vole</name>
    <name type="synonym">Clethrionomys glareolus</name>
    <dbReference type="NCBI Taxonomy" id="447135"/>
    <lineage>
        <taxon>Eukaryota</taxon>
        <taxon>Metazoa</taxon>
        <taxon>Chordata</taxon>
        <taxon>Craniata</taxon>
        <taxon>Vertebrata</taxon>
        <taxon>Euteleostomi</taxon>
        <taxon>Mammalia</taxon>
        <taxon>Eutheria</taxon>
        <taxon>Euarchontoglires</taxon>
        <taxon>Glires</taxon>
        <taxon>Rodentia</taxon>
        <taxon>Myomorpha</taxon>
        <taxon>Muroidea</taxon>
        <taxon>Cricetidae</taxon>
        <taxon>Arvicolinae</taxon>
        <taxon>Myodes</taxon>
    </lineage>
</organism>
<accession>A0AAW0I358</accession>
<evidence type="ECO:0000256" key="1">
    <source>
        <dbReference type="ARBA" id="ARBA00001947"/>
    </source>
</evidence>
<dbReference type="PROSITE" id="PS51747">
    <property type="entry name" value="CYT_DCMP_DEAMINASES_2"/>
    <property type="match status" value="2"/>
</dbReference>
<evidence type="ECO:0000256" key="14">
    <source>
        <dbReference type="SAM" id="SignalP"/>
    </source>
</evidence>
<keyword evidence="5" id="KW-0677">Repeat</keyword>
<dbReference type="FunFam" id="3.40.140.10:FF:000030">
    <property type="entry name" value="Cytidine and dCMP deaminase domain-containing protein 1"/>
    <property type="match status" value="1"/>
</dbReference>
<feature type="non-terminal residue" evidence="16">
    <location>
        <position position="651"/>
    </location>
</feature>
<feature type="domain" description="CMP/dCMP-type deaminase" evidence="15">
    <location>
        <begin position="287"/>
        <end position="452"/>
    </location>
</feature>
<comment type="catalytic activity">
    <reaction evidence="10">
        <text>2'-deoxycytidine + H2O + H(+) = 2'-deoxyuridine + NH4(+)</text>
        <dbReference type="Rhea" id="RHEA:13433"/>
        <dbReference type="ChEBI" id="CHEBI:15377"/>
        <dbReference type="ChEBI" id="CHEBI:15378"/>
        <dbReference type="ChEBI" id="CHEBI:15698"/>
        <dbReference type="ChEBI" id="CHEBI:16450"/>
        <dbReference type="ChEBI" id="CHEBI:28938"/>
        <dbReference type="EC" id="3.5.4.5"/>
    </reaction>
</comment>
<dbReference type="Proteomes" id="UP001488838">
    <property type="component" value="Unassembled WGS sequence"/>
</dbReference>
<feature type="region of interest" description="Disordered" evidence="13">
    <location>
        <begin position="452"/>
        <end position="472"/>
    </location>
</feature>
<keyword evidence="14" id="KW-0732">Signal</keyword>
<dbReference type="GO" id="GO:0004132">
    <property type="term" value="F:dCMP deaminase activity"/>
    <property type="evidence" value="ECO:0007669"/>
    <property type="project" value="TreeGrafter"/>
</dbReference>
<evidence type="ECO:0000256" key="3">
    <source>
        <dbReference type="ARBA" id="ARBA00012783"/>
    </source>
</evidence>
<evidence type="ECO:0000256" key="11">
    <source>
        <dbReference type="ARBA" id="ARBA00049558"/>
    </source>
</evidence>
<feature type="chain" id="PRO_5043418349" description="Cytidine and dCMP deaminase domain-containing protein 1" evidence="14">
    <location>
        <begin position="49"/>
        <end position="651"/>
    </location>
</feature>
<keyword evidence="6" id="KW-0378">Hydrolase</keyword>
<dbReference type="GO" id="GO:0004126">
    <property type="term" value="F:cytidine deaminase activity"/>
    <property type="evidence" value="ECO:0007669"/>
    <property type="project" value="UniProtKB-EC"/>
</dbReference>
<sequence>MQSLEGSGAGRSVGTQTGSMTGQIPRLSKVNLFTLLSLWMELFPGVEAQGQKSQVKKTGLVVVKNMKIIGLHCSSEDLHTGQIALIKHGSRLKNCDLYFSRKPCSACLKMIVNAGVNRISYWPSDPEISLLTEASSSEDAKLDAKAAERLKSNSRAHVCVLLQPLVCYMVQFVEETSYKCDFIQKTAKALQGADTDFYSECRQERIKEFEMLFLISNEDMHKQILMTIGLENLCENPYFSNLRQNMKDLILLLATVASSVPSLKHFRFYCSNPEQINDSHNQSLPQEVARHCMVQARLLAYRTEDHKTGVGAVIWAEGKARSCDGTGAMYFIGCGYNAFPVGSEYADFPHMDDKHKDREIRKFRYIIHAEQNALTFRCQDIKPEERSMIFVTKCPCDECVPLIKGAGIKQIYAGDVDVGKKKADISYMKFGELEGVRKFTWQLNPSEAYSFDANEPERRERLPTPASQEEEDTPVGAINQYRLDAFRAWDVEMGEKLKVKLTYLFLCHKHDLSSQPHGWNRSPWVLCVLPDTSYSCMLDGVLRRRSTQEEQCSSKRPHLETRSAGRATLHSYAVAAVRPTAAALLGEPQKSQANAGSQDPDEEEVTLSLNGIGTDLYGKLLTLWSRLNPWSFPLLCRWSFSRDTDLFVSSP</sequence>
<dbReference type="CDD" id="cd01286">
    <property type="entry name" value="deoxycytidylate_deaminase"/>
    <property type="match status" value="1"/>
</dbReference>
<dbReference type="Pfam" id="PF00383">
    <property type="entry name" value="dCMP_cyt_deam_1"/>
    <property type="match status" value="2"/>
</dbReference>
<evidence type="ECO:0000313" key="17">
    <source>
        <dbReference type="Proteomes" id="UP001488838"/>
    </source>
</evidence>
<dbReference type="InterPro" id="IPR035105">
    <property type="entry name" value="Deoxycytidylate_deaminase_dom"/>
</dbReference>
<evidence type="ECO:0000256" key="5">
    <source>
        <dbReference type="ARBA" id="ARBA00022737"/>
    </source>
</evidence>
<keyword evidence="17" id="KW-1185">Reference proteome</keyword>
<feature type="region of interest" description="Disordered" evidence="13">
    <location>
        <begin position="1"/>
        <end position="20"/>
    </location>
</feature>
<dbReference type="EMBL" id="JBBHLL010000229">
    <property type="protein sequence ID" value="KAK7808789.1"/>
    <property type="molecule type" value="Genomic_DNA"/>
</dbReference>
<dbReference type="PANTHER" id="PTHR11086">
    <property type="entry name" value="DEOXYCYTIDYLATE DEAMINASE-RELATED"/>
    <property type="match status" value="1"/>
</dbReference>
<evidence type="ECO:0000256" key="2">
    <source>
        <dbReference type="ARBA" id="ARBA00006576"/>
    </source>
</evidence>
<dbReference type="Gene3D" id="3.40.140.10">
    <property type="entry name" value="Cytidine Deaminase, domain 2"/>
    <property type="match status" value="2"/>
</dbReference>
<dbReference type="SUPFAM" id="SSF53927">
    <property type="entry name" value="Cytidine deaminase-like"/>
    <property type="match status" value="2"/>
</dbReference>
<evidence type="ECO:0000256" key="8">
    <source>
        <dbReference type="ARBA" id="ARBA00040574"/>
    </source>
</evidence>
<keyword evidence="4" id="KW-0479">Metal-binding</keyword>
<reference evidence="16 17" key="1">
    <citation type="journal article" date="2023" name="bioRxiv">
        <title>Conserved and derived expression patterns and positive selection on dental genes reveal complex evolutionary context of ever-growing rodent molars.</title>
        <authorList>
            <person name="Calamari Z.T."/>
            <person name="Song A."/>
            <person name="Cohen E."/>
            <person name="Akter M."/>
            <person name="Roy R.D."/>
            <person name="Hallikas O."/>
            <person name="Christensen M.M."/>
            <person name="Li P."/>
            <person name="Marangoni P."/>
            <person name="Jernvall J."/>
            <person name="Klein O.D."/>
        </authorList>
    </citation>
    <scope>NUCLEOTIDE SEQUENCE [LARGE SCALE GENOMIC DNA]</scope>
    <source>
        <strain evidence="16">V071</strain>
    </source>
</reference>
<dbReference type="InterPro" id="IPR002125">
    <property type="entry name" value="CMP_dCMP_dom"/>
</dbReference>
<protein>
    <recommendedName>
        <fullName evidence="8">Cytidine and dCMP deaminase domain-containing protein 1</fullName>
        <ecNumber evidence="3">3.5.4.5</ecNumber>
    </recommendedName>
    <alternativeName>
        <fullName evidence="9">Cytidine deaminase</fullName>
    </alternativeName>
</protein>
<evidence type="ECO:0000256" key="13">
    <source>
        <dbReference type="SAM" id="MobiDB-lite"/>
    </source>
</evidence>
<name>A0AAW0I358_MYOGA</name>
<evidence type="ECO:0000259" key="15">
    <source>
        <dbReference type="PROSITE" id="PS51747"/>
    </source>
</evidence>
<feature type="domain" description="CMP/dCMP-type deaminase" evidence="15">
    <location>
        <begin position="30"/>
        <end position="138"/>
    </location>
</feature>
<evidence type="ECO:0000256" key="4">
    <source>
        <dbReference type="ARBA" id="ARBA00022723"/>
    </source>
</evidence>
<dbReference type="InterPro" id="IPR015517">
    <property type="entry name" value="dCMP_deaminase-rel"/>
</dbReference>